<dbReference type="Gene3D" id="3.40.50.1820">
    <property type="entry name" value="alpha/beta hydrolase"/>
    <property type="match status" value="1"/>
</dbReference>
<dbReference type="FunFam" id="3.40.50.1820:FF:000005">
    <property type="entry name" value="Prolyl endopeptidase"/>
    <property type="match status" value="1"/>
</dbReference>
<keyword evidence="12" id="KW-1185">Reference proteome</keyword>
<gene>
    <name evidence="11" type="ORF">Mal52_20950</name>
</gene>
<dbReference type="PROSITE" id="PS00708">
    <property type="entry name" value="PRO_ENDOPEP_SER"/>
    <property type="match status" value="1"/>
</dbReference>
<dbReference type="InterPro" id="IPR023302">
    <property type="entry name" value="Pept_S9A_N"/>
</dbReference>
<protein>
    <recommendedName>
        <fullName evidence="3">prolyl oligopeptidase</fullName>
        <ecNumber evidence="3">3.4.21.26</ecNumber>
    </recommendedName>
</protein>
<evidence type="ECO:0000256" key="3">
    <source>
        <dbReference type="ARBA" id="ARBA00011897"/>
    </source>
</evidence>
<feature type="domain" description="Peptidase S9 prolyl oligopeptidase catalytic" evidence="9">
    <location>
        <begin position="488"/>
        <end position="702"/>
    </location>
</feature>
<proteinExistence type="inferred from homology"/>
<organism evidence="11 12">
    <name type="scientific">Symmachiella dynata</name>
    <dbReference type="NCBI Taxonomy" id="2527995"/>
    <lineage>
        <taxon>Bacteria</taxon>
        <taxon>Pseudomonadati</taxon>
        <taxon>Planctomycetota</taxon>
        <taxon>Planctomycetia</taxon>
        <taxon>Planctomycetales</taxon>
        <taxon>Planctomycetaceae</taxon>
        <taxon>Symmachiella</taxon>
    </lineage>
</organism>
<dbReference type="InterPro" id="IPR002470">
    <property type="entry name" value="Peptidase_S9A"/>
</dbReference>
<evidence type="ECO:0000256" key="2">
    <source>
        <dbReference type="ARBA" id="ARBA00005228"/>
    </source>
</evidence>
<evidence type="ECO:0000256" key="6">
    <source>
        <dbReference type="ARBA" id="ARBA00022825"/>
    </source>
</evidence>
<name>A0A517ZM95_9PLAN</name>
<dbReference type="InterPro" id="IPR002471">
    <property type="entry name" value="Pept_S9_AS"/>
</dbReference>
<dbReference type="InterPro" id="IPR029058">
    <property type="entry name" value="AB_hydrolase_fold"/>
</dbReference>
<keyword evidence="6" id="KW-0720">Serine protease</keyword>
<evidence type="ECO:0000256" key="4">
    <source>
        <dbReference type="ARBA" id="ARBA00022670"/>
    </source>
</evidence>
<reference evidence="11 12" key="1">
    <citation type="submission" date="2019-02" db="EMBL/GenBank/DDBJ databases">
        <title>Deep-cultivation of Planctomycetes and their phenomic and genomic characterization uncovers novel biology.</title>
        <authorList>
            <person name="Wiegand S."/>
            <person name="Jogler M."/>
            <person name="Boedeker C."/>
            <person name="Pinto D."/>
            <person name="Vollmers J."/>
            <person name="Rivas-Marin E."/>
            <person name="Kohn T."/>
            <person name="Peeters S.H."/>
            <person name="Heuer A."/>
            <person name="Rast P."/>
            <person name="Oberbeckmann S."/>
            <person name="Bunk B."/>
            <person name="Jeske O."/>
            <person name="Meyerdierks A."/>
            <person name="Storesund J.E."/>
            <person name="Kallscheuer N."/>
            <person name="Luecker S."/>
            <person name="Lage O.M."/>
            <person name="Pohl T."/>
            <person name="Merkel B.J."/>
            <person name="Hornburger P."/>
            <person name="Mueller R.-W."/>
            <person name="Bruemmer F."/>
            <person name="Labrenz M."/>
            <person name="Spormann A.M."/>
            <person name="Op den Camp H."/>
            <person name="Overmann J."/>
            <person name="Amann R."/>
            <person name="Jetten M.S.M."/>
            <person name="Mascher T."/>
            <person name="Medema M.H."/>
            <person name="Devos D.P."/>
            <person name="Kaster A.-K."/>
            <person name="Ovreas L."/>
            <person name="Rohde M."/>
            <person name="Galperin M.Y."/>
            <person name="Jogler C."/>
        </authorList>
    </citation>
    <scope>NUCLEOTIDE SEQUENCE [LARGE SCALE GENOMIC DNA]</scope>
    <source>
        <strain evidence="11 12">Mal52</strain>
    </source>
</reference>
<dbReference type="GO" id="GO:0005829">
    <property type="term" value="C:cytosol"/>
    <property type="evidence" value="ECO:0007669"/>
    <property type="project" value="TreeGrafter"/>
</dbReference>
<dbReference type="RefSeq" id="WP_145375805.1">
    <property type="nucleotide sequence ID" value="NZ_CP036276.1"/>
</dbReference>
<evidence type="ECO:0000259" key="9">
    <source>
        <dbReference type="Pfam" id="PF00326"/>
    </source>
</evidence>
<dbReference type="EC" id="3.4.21.26" evidence="3"/>
<evidence type="ECO:0000256" key="8">
    <source>
        <dbReference type="SAM" id="SignalP"/>
    </source>
</evidence>
<keyword evidence="5 11" id="KW-0378">Hydrolase</keyword>
<accession>A0A517ZM95</accession>
<evidence type="ECO:0000256" key="5">
    <source>
        <dbReference type="ARBA" id="ARBA00022801"/>
    </source>
</evidence>
<keyword evidence="8" id="KW-0732">Signal</keyword>
<evidence type="ECO:0000313" key="12">
    <source>
        <dbReference type="Proteomes" id="UP000319383"/>
    </source>
</evidence>
<evidence type="ECO:0000313" key="11">
    <source>
        <dbReference type="EMBL" id="QDU43619.1"/>
    </source>
</evidence>
<dbReference type="Proteomes" id="UP000319383">
    <property type="component" value="Chromosome"/>
</dbReference>
<feature type="signal peptide" evidence="8">
    <location>
        <begin position="1"/>
        <end position="26"/>
    </location>
</feature>
<dbReference type="Gene3D" id="2.130.10.120">
    <property type="entry name" value="Prolyl oligopeptidase, N-terminal domain"/>
    <property type="match status" value="1"/>
</dbReference>
<dbReference type="GO" id="GO:0070012">
    <property type="term" value="F:oligopeptidase activity"/>
    <property type="evidence" value="ECO:0007669"/>
    <property type="project" value="TreeGrafter"/>
</dbReference>
<dbReference type="PANTHER" id="PTHR42881">
    <property type="entry name" value="PROLYL ENDOPEPTIDASE"/>
    <property type="match status" value="1"/>
</dbReference>
<comment type="catalytic activity">
    <reaction evidence="1">
        <text>Hydrolysis of Pro-|-Xaa &gt;&gt; Ala-|-Xaa in oligopeptides.</text>
        <dbReference type="EC" id="3.4.21.26"/>
    </reaction>
</comment>
<dbReference type="GO" id="GO:0004252">
    <property type="term" value="F:serine-type endopeptidase activity"/>
    <property type="evidence" value="ECO:0007669"/>
    <property type="project" value="UniProtKB-EC"/>
</dbReference>
<evidence type="ECO:0000256" key="7">
    <source>
        <dbReference type="SAM" id="MobiDB-lite"/>
    </source>
</evidence>
<dbReference type="PANTHER" id="PTHR42881:SF2">
    <property type="entry name" value="PROLYL ENDOPEPTIDASE"/>
    <property type="match status" value="1"/>
</dbReference>
<dbReference type="KEGG" id="sdyn:Mal52_20950"/>
<feature type="domain" description="Peptidase S9A N-terminal" evidence="10">
    <location>
        <begin position="41"/>
        <end position="430"/>
    </location>
</feature>
<sequence precursor="true">MRRLFFTPCFLYVVTSLMTASDQCQAQDANSTRPPVKRPQTKSEPVTDVLHGEKIVDPYRWLEDQQSPATREWIKQQNIYTDAMLKDLQGQEKITARLGELMKVDAVGLPQARAGRYFFMKRGADQDLAVICLRRGVEGADEVLIDPANLSDDGSKSVSIEDISEDGKLLMYTIRTGGEDEVAIHLFDVDARKDMADALPRARYFGATLTPDKKTIYYTKHDDNGPRVFKHTVGDDIANDKQIFGDGYDSGKILYATLSHGGQYLIFHVLYGSAAPKSDLYFKDLTDDGPVRPIVNDIDARFFGAAINNRLFVRTNWEASNGRILEIDLENPKRDNWREVIPRSDAVIEDFSLCGGKLFVNYLDNVKSRVSVYEPSGEHVRDVEFPALGSVSAVYGEWDSDEAFFSYSSFHIPSTIYRDVVSTGERSVWARLAVPVDSDQFQLEQVFITSKDGTRVPMFLLYGKDTKLDGKNPTLLYGYGGFNVSLTPSFSARAVSWVEQGGVYAVANLRGGGELGEQWHEAGMLENKQNVFDDFYAAARWLIDRGYTNPDRLAIAGGSNGGLLVGAAMTQHPELFRAVVCSYPLLDMLRYHQFLVARFWVPEYGSSEDLEQFKVLRAYSPYHNVKPGTKYPALMLITGDSDTRVDPLHARKMAALMQASATDDRPMLLHYDTKAGHSRGRPVSTQIEDLAYELGFLFDQLGVKVK</sequence>
<dbReference type="Pfam" id="PF02897">
    <property type="entry name" value="Peptidase_S9_N"/>
    <property type="match status" value="1"/>
</dbReference>
<evidence type="ECO:0000259" key="10">
    <source>
        <dbReference type="Pfam" id="PF02897"/>
    </source>
</evidence>
<dbReference type="PRINTS" id="PR00862">
    <property type="entry name" value="PROLIGOPTASE"/>
</dbReference>
<dbReference type="EMBL" id="CP036276">
    <property type="protein sequence ID" value="QDU43619.1"/>
    <property type="molecule type" value="Genomic_DNA"/>
</dbReference>
<evidence type="ECO:0000256" key="1">
    <source>
        <dbReference type="ARBA" id="ARBA00001070"/>
    </source>
</evidence>
<dbReference type="SUPFAM" id="SSF50993">
    <property type="entry name" value="Peptidase/esterase 'gauge' domain"/>
    <property type="match status" value="1"/>
</dbReference>
<dbReference type="AlphaFoldDB" id="A0A517ZM95"/>
<dbReference type="SUPFAM" id="SSF53474">
    <property type="entry name" value="alpha/beta-Hydrolases"/>
    <property type="match status" value="1"/>
</dbReference>
<comment type="similarity">
    <text evidence="2">Belongs to the peptidase S9A family.</text>
</comment>
<dbReference type="InterPro" id="IPR051167">
    <property type="entry name" value="Prolyl_oligopep/macrocyclase"/>
</dbReference>
<feature type="chain" id="PRO_5022035545" description="prolyl oligopeptidase" evidence="8">
    <location>
        <begin position="27"/>
        <end position="706"/>
    </location>
</feature>
<keyword evidence="4" id="KW-0645">Protease</keyword>
<dbReference type="InterPro" id="IPR001375">
    <property type="entry name" value="Peptidase_S9_cat"/>
</dbReference>
<feature type="region of interest" description="Disordered" evidence="7">
    <location>
        <begin position="25"/>
        <end position="48"/>
    </location>
</feature>
<dbReference type="GO" id="GO:0006508">
    <property type="term" value="P:proteolysis"/>
    <property type="evidence" value="ECO:0007669"/>
    <property type="project" value="UniProtKB-KW"/>
</dbReference>
<dbReference type="Pfam" id="PF00326">
    <property type="entry name" value="Peptidase_S9"/>
    <property type="match status" value="1"/>
</dbReference>